<feature type="domain" description="Bacterial sugar transferase" evidence="3">
    <location>
        <begin position="372"/>
        <end position="537"/>
    </location>
</feature>
<dbReference type="Pfam" id="PF02397">
    <property type="entry name" value="Bac_transf"/>
    <property type="match status" value="1"/>
</dbReference>
<dbReference type="PROSITE" id="PS00101">
    <property type="entry name" value="HEXAPEP_TRANSFERASES"/>
    <property type="match status" value="1"/>
</dbReference>
<evidence type="ECO:0000259" key="3">
    <source>
        <dbReference type="Pfam" id="PF02397"/>
    </source>
</evidence>
<evidence type="ECO:0000256" key="1">
    <source>
        <dbReference type="SAM" id="Phobius"/>
    </source>
</evidence>
<dbReference type="InterPro" id="IPR029044">
    <property type="entry name" value="Nucleotide-diphossugar_trans"/>
</dbReference>
<dbReference type="InterPro" id="IPR005835">
    <property type="entry name" value="NTP_transferase_dom"/>
</dbReference>
<dbReference type="Gene3D" id="3.90.550.10">
    <property type="entry name" value="Spore Coat Polysaccharide Biosynthesis Protein SpsA, Chain A"/>
    <property type="match status" value="1"/>
</dbReference>
<dbReference type="eggNOG" id="COG1208">
    <property type="taxonomic scope" value="Bacteria"/>
</dbReference>
<keyword evidence="1" id="KW-0472">Membrane</keyword>
<keyword evidence="1" id="KW-0812">Transmembrane</keyword>
<dbReference type="eggNOG" id="COG2148">
    <property type="taxonomic scope" value="Bacteria"/>
</dbReference>
<dbReference type="InterPro" id="IPR003362">
    <property type="entry name" value="Bact_transf"/>
</dbReference>
<keyword evidence="1" id="KW-1133">Transmembrane helix</keyword>
<protein>
    <submittedName>
        <fullName evidence="4">Nucleotidyl transferase</fullName>
    </submittedName>
</protein>
<evidence type="ECO:0000313" key="5">
    <source>
        <dbReference type="Proteomes" id="UP000054010"/>
    </source>
</evidence>
<accession>E1I9N2</accession>
<sequence length="559" mass="61507">MQAIILATHENRTLPPLTDTMPGALLPVVDRPVMAMTVEILARAGQKRILVSLYNQGGSIASYFGSGKRWGVDLEYVAQRESWGSAGALRWAAGLLDETFLVLPGDQVLDVDVEAALAFHRAHGGPATVILHPSLAESQIPLLMLGPDNHVATQGTPYAVTGGFLFEPRVLEYIAPRTQADICADLLPALVAQHEPVHGFVMDGYWNPLNSLAAFHTAQQVVLYSAVQEKAPDLASGGPSERVRYPALSSRQIVPGVWVGPNHSIHPSVKIAAPVYIGDNCYIGREVEIGAGTVIGSNVVIDDEATVSGSTILRETYVGQLVKVEGRIVTASTISDPESGATTQVVDPFLLSRVGTRHEGPHRLALYLTRALVVAMMVLLGPLFILLFLLTTIVTLGRPIARHLRVGQRITNPDGTPGLYEFYLLNFRTRRRNGRYTLLGRWMERWELQRLPELVNVFRGDLALVGVKPLAPDQAALLTEEWHQKRHDAQAGLTGLWYQQTDASSDLDTVIIADVYYTATRTWRSDVFLFLRTPAIWMRRNMHQQRSNAMIHADHVGNM</sequence>
<name>E1I9N2_9CHLR</name>
<dbReference type="InterPro" id="IPR001451">
    <property type="entry name" value="Hexapep"/>
</dbReference>
<dbReference type="Pfam" id="PF00132">
    <property type="entry name" value="Hexapep"/>
    <property type="match status" value="1"/>
</dbReference>
<dbReference type="SUPFAM" id="SSF53448">
    <property type="entry name" value="Nucleotide-diphospho-sugar transferases"/>
    <property type="match status" value="1"/>
</dbReference>
<dbReference type="CDD" id="cd04181">
    <property type="entry name" value="NTP_transferase"/>
    <property type="match status" value="1"/>
</dbReference>
<feature type="domain" description="Nucleotidyl transferase" evidence="2">
    <location>
        <begin position="3"/>
        <end position="220"/>
    </location>
</feature>
<dbReference type="Pfam" id="PF00483">
    <property type="entry name" value="NTP_transferase"/>
    <property type="match status" value="1"/>
</dbReference>
<evidence type="ECO:0000313" key="4">
    <source>
        <dbReference type="EMBL" id="EFO82110.1"/>
    </source>
</evidence>
<keyword evidence="5" id="KW-1185">Reference proteome</keyword>
<reference evidence="4 5" key="1">
    <citation type="journal article" date="2011" name="J. Bacteriol.">
        <title>Draft genome sequence of the anoxygenic filamentous phototrophic bacterium Oscillochloris trichoides subsp. DG-6.</title>
        <authorList>
            <person name="Kuznetsov B.B."/>
            <person name="Ivanovsky R.N."/>
            <person name="Keppen O.I."/>
            <person name="Sukhacheva M.V."/>
            <person name="Bumazhkin B.K."/>
            <person name="Patutina E.O."/>
            <person name="Beletsky A.V."/>
            <person name="Mardanov A.V."/>
            <person name="Baslerov R.V."/>
            <person name="Panteleeva A.N."/>
            <person name="Kolganova T.V."/>
            <person name="Ravin N.V."/>
            <person name="Skryabin K.G."/>
        </authorList>
    </citation>
    <scope>NUCLEOTIDE SEQUENCE [LARGE SCALE GENOMIC DNA]</scope>
    <source>
        <strain evidence="4 5">DG-6</strain>
    </source>
</reference>
<dbReference type="EMBL" id="ADVR01000001">
    <property type="protein sequence ID" value="EFO82110.1"/>
    <property type="molecule type" value="Genomic_DNA"/>
</dbReference>
<feature type="transmembrane region" description="Helical" evidence="1">
    <location>
        <begin position="371"/>
        <end position="396"/>
    </location>
</feature>
<dbReference type="Proteomes" id="UP000054010">
    <property type="component" value="Unassembled WGS sequence"/>
</dbReference>
<dbReference type="AlphaFoldDB" id="E1I9N2"/>
<evidence type="ECO:0000259" key="2">
    <source>
        <dbReference type="Pfam" id="PF00483"/>
    </source>
</evidence>
<proteinExistence type="predicted"/>
<keyword evidence="4" id="KW-0808">Transferase</keyword>
<dbReference type="HOGENOM" id="CLU_487324_0_0_0"/>
<dbReference type="STRING" id="765420.OSCT_0033"/>
<gene>
    <name evidence="4" type="ORF">OSCT_0033</name>
</gene>
<organism evidence="4 5">
    <name type="scientific">Oscillochloris trichoides DG-6</name>
    <dbReference type="NCBI Taxonomy" id="765420"/>
    <lineage>
        <taxon>Bacteria</taxon>
        <taxon>Bacillati</taxon>
        <taxon>Chloroflexota</taxon>
        <taxon>Chloroflexia</taxon>
        <taxon>Chloroflexales</taxon>
        <taxon>Chloroflexineae</taxon>
        <taxon>Oscillochloridaceae</taxon>
        <taxon>Oscillochloris</taxon>
    </lineage>
</organism>
<dbReference type="InterPro" id="IPR050486">
    <property type="entry name" value="Mannose-1P_guanyltransferase"/>
</dbReference>
<comment type="caution">
    <text evidence="4">The sequence shown here is derived from an EMBL/GenBank/DDBJ whole genome shotgun (WGS) entry which is preliminary data.</text>
</comment>
<dbReference type="InterPro" id="IPR018357">
    <property type="entry name" value="Hexapep_transf_CS"/>
</dbReference>
<dbReference type="GO" id="GO:0016740">
    <property type="term" value="F:transferase activity"/>
    <property type="evidence" value="ECO:0007669"/>
    <property type="project" value="UniProtKB-KW"/>
</dbReference>
<dbReference type="Gene3D" id="2.160.10.10">
    <property type="entry name" value="Hexapeptide repeat proteins"/>
    <property type="match status" value="1"/>
</dbReference>
<dbReference type="PANTHER" id="PTHR22572">
    <property type="entry name" value="SUGAR-1-PHOSPHATE GUANYL TRANSFERASE"/>
    <property type="match status" value="1"/>
</dbReference>